<dbReference type="PROSITE" id="PS00086">
    <property type="entry name" value="CYTOCHROME_P450"/>
    <property type="match status" value="1"/>
</dbReference>
<evidence type="ECO:0000256" key="9">
    <source>
        <dbReference type="ARBA" id="ARBA00023235"/>
    </source>
</evidence>
<feature type="binding site" description="axial binding residue" evidence="10">
    <location>
        <position position="416"/>
    </location>
    <ligand>
        <name>heme b</name>
        <dbReference type="ChEBI" id="CHEBI:60344"/>
    </ligand>
    <ligandPart>
        <name>Fe</name>
        <dbReference type="ChEBI" id="CHEBI:18248"/>
    </ligandPart>
</feature>
<dbReference type="PANTHER" id="PTHR11903:SF13">
    <property type="entry name" value="LINOLEATE 10R-LIPOXYGENASE"/>
    <property type="match status" value="1"/>
</dbReference>
<dbReference type="Gene3D" id="1.10.630.10">
    <property type="entry name" value="Cytochrome P450"/>
    <property type="match status" value="1"/>
</dbReference>
<evidence type="ECO:0000256" key="10">
    <source>
        <dbReference type="PIRSR" id="PIRSR619791-2"/>
    </source>
</evidence>
<dbReference type="RefSeq" id="XP_030994416.1">
    <property type="nucleotide sequence ID" value="XM_031143725.1"/>
</dbReference>
<keyword evidence="8 10" id="KW-0408">Iron</keyword>
<dbReference type="InterPro" id="IPR017972">
    <property type="entry name" value="Cyt_P450_CS"/>
</dbReference>
<dbReference type="GO" id="GO:0020037">
    <property type="term" value="F:heme binding"/>
    <property type="evidence" value="ECO:0007669"/>
    <property type="project" value="InterPro"/>
</dbReference>
<evidence type="ECO:0000256" key="4">
    <source>
        <dbReference type="ARBA" id="ARBA00022559"/>
    </source>
</evidence>
<keyword evidence="12" id="KW-1185">Reference proteome</keyword>
<dbReference type="InterPro" id="IPR037120">
    <property type="entry name" value="Haem_peroxidase_sf_animal"/>
</dbReference>
<organism evidence="11 12">
    <name type="scientific">Thyridium curvatum</name>
    <dbReference type="NCBI Taxonomy" id="1093900"/>
    <lineage>
        <taxon>Eukaryota</taxon>
        <taxon>Fungi</taxon>
        <taxon>Dikarya</taxon>
        <taxon>Ascomycota</taxon>
        <taxon>Pezizomycotina</taxon>
        <taxon>Sordariomycetes</taxon>
        <taxon>Sordariomycetidae</taxon>
        <taxon>Thyridiales</taxon>
        <taxon>Thyridiaceae</taxon>
        <taxon>Thyridium</taxon>
    </lineage>
</organism>
<dbReference type="Proteomes" id="UP000319257">
    <property type="component" value="Unassembled WGS sequence"/>
</dbReference>
<evidence type="ECO:0000256" key="8">
    <source>
        <dbReference type="ARBA" id="ARBA00023004"/>
    </source>
</evidence>
<dbReference type="GO" id="GO:0016705">
    <property type="term" value="F:oxidoreductase activity, acting on paired donors, with incorporation or reduction of molecular oxygen"/>
    <property type="evidence" value="ECO:0007669"/>
    <property type="project" value="InterPro"/>
</dbReference>
<dbReference type="InterPro" id="IPR036396">
    <property type="entry name" value="Cyt_P450_sf"/>
</dbReference>
<gene>
    <name evidence="11" type="ORF">E0L32_000882</name>
</gene>
<dbReference type="GO" id="GO:0006631">
    <property type="term" value="P:fatty acid metabolic process"/>
    <property type="evidence" value="ECO:0007669"/>
    <property type="project" value="UniProtKB-ARBA"/>
</dbReference>
<dbReference type="PANTHER" id="PTHR11903">
    <property type="entry name" value="PROSTAGLANDIN G/H SYNTHASE"/>
    <property type="match status" value="1"/>
</dbReference>
<dbReference type="GO" id="GO:0052878">
    <property type="term" value="F:linoleate 8R-lipoxygenase activity"/>
    <property type="evidence" value="ECO:0007669"/>
    <property type="project" value="UniProtKB-EC"/>
</dbReference>
<evidence type="ECO:0000256" key="6">
    <source>
        <dbReference type="ARBA" id="ARBA00022964"/>
    </source>
</evidence>
<dbReference type="OrthoDB" id="823504at2759"/>
<keyword evidence="5 10" id="KW-0479">Metal-binding</keyword>
<reference evidence="11 12" key="1">
    <citation type="submission" date="2019-06" db="EMBL/GenBank/DDBJ databases">
        <title>Draft genome sequence of the filamentous fungus Phialemoniopsis curvata isolated from diesel fuel.</title>
        <authorList>
            <person name="Varaljay V.A."/>
            <person name="Lyon W.J."/>
            <person name="Crouch A.L."/>
            <person name="Drake C.E."/>
            <person name="Hollomon J.M."/>
            <person name="Nadeau L.J."/>
            <person name="Nunn H.S."/>
            <person name="Stevenson B.S."/>
            <person name="Bojanowski C.L."/>
            <person name="Crookes-Goodson W.J."/>
        </authorList>
    </citation>
    <scope>NUCLEOTIDE SEQUENCE [LARGE SCALE GENOMIC DNA]</scope>
    <source>
        <strain evidence="11 12">D216</strain>
    </source>
</reference>
<dbReference type="CDD" id="cd20612">
    <property type="entry name" value="CYP_LDS-like_C"/>
    <property type="match status" value="1"/>
</dbReference>
<dbReference type="GO" id="GO:0016853">
    <property type="term" value="F:isomerase activity"/>
    <property type="evidence" value="ECO:0007669"/>
    <property type="project" value="UniProtKB-KW"/>
</dbReference>
<dbReference type="SUPFAM" id="SSF48113">
    <property type="entry name" value="Heme-dependent peroxidases"/>
    <property type="match status" value="1"/>
</dbReference>
<dbReference type="InterPro" id="IPR010255">
    <property type="entry name" value="Haem_peroxidase_sf"/>
</dbReference>
<dbReference type="GeneID" id="41968329"/>
<dbReference type="Pfam" id="PF03098">
    <property type="entry name" value="An_peroxidase"/>
    <property type="match status" value="1"/>
</dbReference>
<sequence>MAFDEKFQAGEAYKDPKKDSLSLDDPLKIATALVKDYAGVREAASIPQLAELIRELIEKGKPLDDRKGTTELLIGILTCLPSTSEVRTLLTNKLIDTLWGNLQHPPLSYVGGDVKYEVVNSKDPAAQQSHKPYDTIEFKSPDSDIILREQVPQAPDGLHQYRMPDGSYNNITAPNLGKAGTPYAKSVRTVKRLQGVKPDPGLLFDLLLARDDNTFKENPAGISSMLFYHAAIIIHDIFRTNRTDMNKSDTSSYLDLAPLYGSSLKDQLEIRTMKAGKLKPDTFHEKRLLGQPAGVNVMLVLYSRFHNYVCDILLQINENGRFSLECGPDASPEDRARALAKQDHDLFNVARLIVGGLYVNICLHDYLRAITNTHHSASDWTLDPRVAIDKQFDGDGVPRGVGNQVSVEFNLLYRFHSCISKRDEKWINGFFLKLFPGRKAEDLQDVSWVELGQALVTYEQSIPKDPSVRTFDDLERQADGTFKDADLVRILKDAMEDPAGAFGARMVPKALKIVEVLGINQARKWQVASLNEFREFFGLKRYEKFSEINANTDIANLLEKLYTDPDMVELYPGLMVEDIKPPRNAGSGICPTYSVGRAVLSDAVTLVRSDRFNTLDFTCTNLTNWGFNEVQQDPKTLGGSMLYKLIQRGLPNWFPYNSVAVMQPMYTKKMNEQIARELGTMSQFTLDDPKPPPKPVVVFSQASIKQVLSSPKQFVVPWLKPINDLFPGKKDLGWFMLAGDEPRNYEHRANMLKAMGKIPDLHQAVHDFVERAGARLVEKETFKMREGLHQIDLIRDVAIPLNAQLLADLFYFDLRTDENPKGTLGTAELYRSLLAIRVWGVNNNDPARAWTRRREAQEGAKVVIDSTRTLVDEVARSRGLGLGIASAVSGLITRKADLKKGSLRSGGYRLVEELLAQGNSAEKVVDNLWLTAFGGIGVPVTAFYEIMEFFLRPENASIWAEVQSLAQKNDDKTLHAYVAEAQRLTSSQRNVRVAVQPAELEGKTVQPGNLVVMMLGEAGRNPKEVPDAAKFDPQRKTDAVTAFSYGPHECIAKQLAQAFVVGLVKLSADLKNLRPAPGQMGVVKTIRVGTEKAYLNDSWSHLGFDASTWKVHFDGHGKGNFEGERTPTNLTSMQQYYHDILKRKDELLK</sequence>
<dbReference type="PROSITE" id="PS50292">
    <property type="entry name" value="PEROXIDASE_3"/>
    <property type="match status" value="1"/>
</dbReference>
<keyword evidence="10" id="KW-0349">Heme</keyword>
<evidence type="ECO:0000256" key="5">
    <source>
        <dbReference type="ARBA" id="ARBA00022723"/>
    </source>
</evidence>
<comment type="catalytic activity">
    <reaction evidence="1">
        <text>(9Z,12Z)-octadecadienoate + O2 = (8R,9Z,12Z)-8-hydroperoxyoctadeca-9,12-dienoate</text>
        <dbReference type="Rhea" id="RHEA:25395"/>
        <dbReference type="ChEBI" id="CHEBI:15379"/>
        <dbReference type="ChEBI" id="CHEBI:30245"/>
        <dbReference type="ChEBI" id="CHEBI:58659"/>
        <dbReference type="EC" id="1.13.11.60"/>
    </reaction>
</comment>
<comment type="caution">
    <text evidence="11">The sequence shown here is derived from an EMBL/GenBank/DDBJ whole genome shotgun (WGS) entry which is preliminary data.</text>
</comment>
<dbReference type="EMBL" id="SKBQ01000003">
    <property type="protein sequence ID" value="TPX12705.1"/>
    <property type="molecule type" value="Genomic_DNA"/>
</dbReference>
<dbReference type="InParanoid" id="A0A507AP92"/>
<name>A0A507AP92_9PEZI</name>
<evidence type="ECO:0000256" key="2">
    <source>
        <dbReference type="ARBA" id="ARBA00011881"/>
    </source>
</evidence>
<dbReference type="SUPFAM" id="SSF48264">
    <property type="entry name" value="Cytochrome P450"/>
    <property type="match status" value="1"/>
</dbReference>
<keyword evidence="7" id="KW-0560">Oxidoreductase</keyword>
<evidence type="ECO:0000256" key="3">
    <source>
        <dbReference type="ARBA" id="ARBA00013239"/>
    </source>
</evidence>
<dbReference type="InterPro" id="IPR050783">
    <property type="entry name" value="Oxylipin_biosynth_metab"/>
</dbReference>
<dbReference type="InterPro" id="IPR001128">
    <property type="entry name" value="Cyt_P450"/>
</dbReference>
<dbReference type="InterPro" id="IPR034812">
    <property type="entry name" value="Ppo-like_N"/>
</dbReference>
<keyword evidence="4" id="KW-0575">Peroxidase</keyword>
<keyword evidence="9" id="KW-0413">Isomerase</keyword>
<dbReference type="STRING" id="1093900.A0A507AP92"/>
<dbReference type="GO" id="GO:0005506">
    <property type="term" value="F:iron ion binding"/>
    <property type="evidence" value="ECO:0007669"/>
    <property type="project" value="InterPro"/>
</dbReference>
<accession>A0A507AP92</accession>
<dbReference type="InterPro" id="IPR019791">
    <property type="entry name" value="Haem_peroxidase_animal"/>
</dbReference>
<evidence type="ECO:0000313" key="11">
    <source>
        <dbReference type="EMBL" id="TPX12705.1"/>
    </source>
</evidence>
<proteinExistence type="predicted"/>
<dbReference type="Pfam" id="PF00067">
    <property type="entry name" value="p450"/>
    <property type="match status" value="1"/>
</dbReference>
<dbReference type="CDD" id="cd09817">
    <property type="entry name" value="linoleate_diol_synthase_like"/>
    <property type="match status" value="1"/>
</dbReference>
<dbReference type="GO" id="GO:0004497">
    <property type="term" value="F:monooxygenase activity"/>
    <property type="evidence" value="ECO:0007669"/>
    <property type="project" value="InterPro"/>
</dbReference>
<dbReference type="EC" id="1.13.11.60" evidence="3"/>
<dbReference type="Gene3D" id="1.10.640.10">
    <property type="entry name" value="Haem peroxidase domain superfamily, animal type"/>
    <property type="match status" value="1"/>
</dbReference>
<keyword evidence="6" id="KW-0223">Dioxygenase</keyword>
<dbReference type="GO" id="GO:0004601">
    <property type="term" value="F:peroxidase activity"/>
    <property type="evidence" value="ECO:0007669"/>
    <property type="project" value="UniProtKB-KW"/>
</dbReference>
<evidence type="ECO:0000256" key="1">
    <source>
        <dbReference type="ARBA" id="ARBA00000699"/>
    </source>
</evidence>
<comment type="subunit">
    <text evidence="2">Homotetramer.</text>
</comment>
<dbReference type="GO" id="GO:0006979">
    <property type="term" value="P:response to oxidative stress"/>
    <property type="evidence" value="ECO:0007669"/>
    <property type="project" value="InterPro"/>
</dbReference>
<dbReference type="AlphaFoldDB" id="A0A507AP92"/>
<dbReference type="PRINTS" id="PR00457">
    <property type="entry name" value="ANPEROXIDASE"/>
</dbReference>
<evidence type="ECO:0000313" key="12">
    <source>
        <dbReference type="Proteomes" id="UP000319257"/>
    </source>
</evidence>
<evidence type="ECO:0000256" key="7">
    <source>
        <dbReference type="ARBA" id="ARBA00023002"/>
    </source>
</evidence>
<protein>
    <recommendedName>
        <fullName evidence="3">linoleate 8R-lipoxygenase</fullName>
        <ecNumber evidence="3">1.13.11.60</ecNumber>
    </recommendedName>
</protein>